<dbReference type="SMART" id="SM00448">
    <property type="entry name" value="REC"/>
    <property type="match status" value="1"/>
</dbReference>
<evidence type="ECO:0000256" key="1">
    <source>
        <dbReference type="PROSITE-ProRule" id="PRU00169"/>
    </source>
</evidence>
<dbReference type="SMART" id="SM00850">
    <property type="entry name" value="LytTR"/>
    <property type="match status" value="1"/>
</dbReference>
<dbReference type="Gene3D" id="2.40.50.1020">
    <property type="entry name" value="LytTr DNA-binding domain"/>
    <property type="match status" value="1"/>
</dbReference>
<dbReference type="GO" id="GO:0003677">
    <property type="term" value="F:DNA binding"/>
    <property type="evidence" value="ECO:0007669"/>
    <property type="project" value="InterPro"/>
</dbReference>
<dbReference type="Pfam" id="PF00072">
    <property type="entry name" value="Response_reg"/>
    <property type="match status" value="1"/>
</dbReference>
<dbReference type="EMBL" id="HE774682">
    <property type="protein sequence ID" value="CCG53826.1"/>
    <property type="molecule type" value="Genomic_DNA"/>
</dbReference>
<reference evidence="5" key="2">
    <citation type="submission" date="2012-03" db="EMBL/GenBank/DDBJ databases">
        <title>Complete genome sequence of Flavobacterium indicum GPTSA100-9T, isolated from warm spring water.</title>
        <authorList>
            <person name="Barbier P."/>
            <person name="Houel A."/>
            <person name="Loux V."/>
            <person name="Poulain J."/>
            <person name="Bernardet J.-F."/>
            <person name="Touchon M."/>
            <person name="Duchaud E."/>
        </authorList>
    </citation>
    <scope>NUCLEOTIDE SEQUENCE [LARGE SCALE GENOMIC DNA]</scope>
    <source>
        <strain evidence="5">DSM 17447 / CIP 109464 / GPTSA100-9</strain>
    </source>
</reference>
<gene>
    <name evidence="4" type="ordered locus">KQS_09460</name>
</gene>
<reference evidence="4 5" key="1">
    <citation type="journal article" date="2012" name="J. Bacteriol.">
        <title>Complete Genome Sequence of Flavobacterium indicum GPSTA100-9T, Isolated from Warm Spring Water.</title>
        <authorList>
            <person name="Barbier P."/>
            <person name="Houel A."/>
            <person name="Loux V."/>
            <person name="Poulain J."/>
            <person name="Bernardet J.F."/>
            <person name="Touchon M."/>
            <person name="Duchaud E."/>
        </authorList>
    </citation>
    <scope>NUCLEOTIDE SEQUENCE [LARGE SCALE GENOMIC DNA]</scope>
    <source>
        <strain evidence="5">DSM 17447 / CIP 109464 / GPTSA100-9</strain>
    </source>
</reference>
<evidence type="ECO:0000259" key="3">
    <source>
        <dbReference type="PROSITE" id="PS50930"/>
    </source>
</evidence>
<protein>
    <submittedName>
        <fullName evidence="4">Two-component system response regulatory protein, LytTR family</fullName>
    </submittedName>
</protein>
<dbReference type="OrthoDB" id="2168082at2"/>
<dbReference type="AlphaFoldDB" id="H8XUP8"/>
<dbReference type="PANTHER" id="PTHR37299">
    <property type="entry name" value="TRANSCRIPTIONAL REGULATOR-RELATED"/>
    <property type="match status" value="1"/>
</dbReference>
<feature type="modified residue" description="4-aspartylphosphate" evidence="1">
    <location>
        <position position="55"/>
    </location>
</feature>
<dbReference type="Proteomes" id="UP000007599">
    <property type="component" value="Chromosome I"/>
</dbReference>
<dbReference type="Pfam" id="PF04397">
    <property type="entry name" value="LytTR"/>
    <property type="match status" value="1"/>
</dbReference>
<dbReference type="InterPro" id="IPR007492">
    <property type="entry name" value="LytTR_DNA-bd_dom"/>
</dbReference>
<dbReference type="InterPro" id="IPR011006">
    <property type="entry name" value="CheY-like_superfamily"/>
</dbReference>
<dbReference type="Gene3D" id="3.40.50.2300">
    <property type="match status" value="1"/>
</dbReference>
<organism evidence="4 5">
    <name type="scientific">Flavobacterium indicum (strain DSM 17447 / CIP 109464 / GPTSA100-9)</name>
    <dbReference type="NCBI Taxonomy" id="1094466"/>
    <lineage>
        <taxon>Bacteria</taxon>
        <taxon>Pseudomonadati</taxon>
        <taxon>Bacteroidota</taxon>
        <taxon>Flavobacteriia</taxon>
        <taxon>Flavobacteriales</taxon>
        <taxon>Flavobacteriaceae</taxon>
        <taxon>Flavobacterium</taxon>
    </lineage>
</organism>
<dbReference type="InterPro" id="IPR001789">
    <property type="entry name" value="Sig_transdc_resp-reg_receiver"/>
</dbReference>
<proteinExistence type="predicted"/>
<evidence type="ECO:0000259" key="2">
    <source>
        <dbReference type="PROSITE" id="PS50110"/>
    </source>
</evidence>
<evidence type="ECO:0000313" key="5">
    <source>
        <dbReference type="Proteomes" id="UP000007599"/>
    </source>
</evidence>
<keyword evidence="5" id="KW-1185">Reference proteome</keyword>
<dbReference type="PATRIC" id="fig|1094466.5.peg.1859"/>
<feature type="domain" description="Response regulatory" evidence="2">
    <location>
        <begin position="4"/>
        <end position="115"/>
    </location>
</feature>
<dbReference type="PANTHER" id="PTHR37299:SF1">
    <property type="entry name" value="STAGE 0 SPORULATION PROTEIN A HOMOLOG"/>
    <property type="match status" value="1"/>
</dbReference>
<dbReference type="eggNOG" id="COG3279">
    <property type="taxonomic scope" value="Bacteria"/>
</dbReference>
<evidence type="ECO:0000313" key="4">
    <source>
        <dbReference type="EMBL" id="CCG53826.1"/>
    </source>
</evidence>
<dbReference type="SUPFAM" id="SSF52172">
    <property type="entry name" value="CheY-like"/>
    <property type="match status" value="1"/>
</dbReference>
<sequence>MKLNTIVVDDSSIQRITIAKLISEHPNLKLSGDFSNALEAKSHISNNQVDLIFLDIEMPHITGFDLLDGLKIKPQIIFITSKADYAVKAFDYSAVDFLQKPIKKERFILSVKKAVEMYQLKHENHIDEQGAHIIIKSNLKKIKVFISRIKWVEAFGDYIKVVTYDETHLVLSTMKAFESELPKDQFLRIHKSYIINLDKVERFNSKFVEIDGEKIPLSRNKKEEIITILENY</sequence>
<dbReference type="PROSITE" id="PS50930">
    <property type="entry name" value="HTH_LYTTR"/>
    <property type="match status" value="1"/>
</dbReference>
<dbReference type="HOGENOM" id="CLU_000445_14_1_10"/>
<dbReference type="KEGG" id="fin:KQS_09460"/>
<dbReference type="RefSeq" id="WP_014388945.1">
    <property type="nucleotide sequence ID" value="NC_017025.1"/>
</dbReference>
<dbReference type="InterPro" id="IPR046947">
    <property type="entry name" value="LytR-like"/>
</dbReference>
<dbReference type="GO" id="GO:0000156">
    <property type="term" value="F:phosphorelay response regulator activity"/>
    <property type="evidence" value="ECO:0007669"/>
    <property type="project" value="InterPro"/>
</dbReference>
<keyword evidence="1" id="KW-0597">Phosphoprotein</keyword>
<name>H8XUP8_FLAIG</name>
<dbReference type="PROSITE" id="PS50110">
    <property type="entry name" value="RESPONSE_REGULATORY"/>
    <property type="match status" value="1"/>
</dbReference>
<dbReference type="STRING" id="1094466.KQS_09460"/>
<feature type="domain" description="HTH LytTR-type" evidence="3">
    <location>
        <begin position="133"/>
        <end position="231"/>
    </location>
</feature>
<accession>H8XUP8</accession>